<dbReference type="KEGG" id="mdr:MDOR_38500"/>
<dbReference type="RefSeq" id="WP_085192522.1">
    <property type="nucleotide sequence ID" value="NZ_AP022605.1"/>
</dbReference>
<reference evidence="3" key="3">
    <citation type="submission" date="2020-02" db="EMBL/GenBank/DDBJ databases">
        <authorList>
            <person name="Matsumoto Y."/>
            <person name="Motooka D."/>
            <person name="Nakamura S."/>
        </authorList>
    </citation>
    <scope>NUCLEOTIDE SEQUENCE</scope>
    <source>
        <strain evidence="3">JCM 12405</strain>
    </source>
</reference>
<keyword evidence="5" id="KW-1185">Reference proteome</keyword>
<protein>
    <recommendedName>
        <fullName evidence="2">SpoVT-AbrB domain-containing protein</fullName>
    </recommendedName>
</protein>
<gene>
    <name evidence="4" type="ORF">AWC01_17070</name>
    <name evidence="3" type="ORF">MDOR_38500</name>
</gene>
<organism evidence="4 5">
    <name type="scientific">Mycolicibacterium doricum</name>
    <dbReference type="NCBI Taxonomy" id="126673"/>
    <lineage>
        <taxon>Bacteria</taxon>
        <taxon>Bacillati</taxon>
        <taxon>Actinomycetota</taxon>
        <taxon>Actinomycetes</taxon>
        <taxon>Mycobacteriales</taxon>
        <taxon>Mycobacteriaceae</taxon>
        <taxon>Mycolicibacterium</taxon>
    </lineage>
</organism>
<dbReference type="InterPro" id="IPR007159">
    <property type="entry name" value="SpoVT-AbrB_dom"/>
</dbReference>
<reference evidence="4 5" key="1">
    <citation type="submission" date="2016-01" db="EMBL/GenBank/DDBJ databases">
        <title>The new phylogeny of the genus Mycobacterium.</title>
        <authorList>
            <person name="Tarcisio F."/>
            <person name="Conor M."/>
            <person name="Antonella G."/>
            <person name="Elisabetta G."/>
            <person name="Giulia F.S."/>
            <person name="Sara T."/>
            <person name="Anna F."/>
            <person name="Clotilde B."/>
            <person name="Roberto B."/>
            <person name="Veronica D.S."/>
            <person name="Fabio R."/>
            <person name="Monica P."/>
            <person name="Olivier J."/>
            <person name="Enrico T."/>
            <person name="Nicola S."/>
        </authorList>
    </citation>
    <scope>NUCLEOTIDE SEQUENCE [LARGE SCALE GENOMIC DNA]</scope>
    <source>
        <strain evidence="4 5">DSM 44339</strain>
    </source>
</reference>
<accession>A0A1X1SZ52</accession>
<dbReference type="Pfam" id="PF04014">
    <property type="entry name" value="MazE_antitoxin"/>
    <property type="match status" value="1"/>
</dbReference>
<feature type="domain" description="SpoVT-AbrB" evidence="2">
    <location>
        <begin position="8"/>
        <end position="56"/>
    </location>
</feature>
<dbReference type="EMBL" id="LQOS01000054">
    <property type="protein sequence ID" value="ORV37010.1"/>
    <property type="molecule type" value="Genomic_DNA"/>
</dbReference>
<evidence type="ECO:0000313" key="6">
    <source>
        <dbReference type="Proteomes" id="UP000467201"/>
    </source>
</evidence>
<dbReference type="GO" id="GO:0003677">
    <property type="term" value="F:DNA binding"/>
    <property type="evidence" value="ECO:0007669"/>
    <property type="project" value="InterPro"/>
</dbReference>
<dbReference type="OrthoDB" id="4751167at2"/>
<dbReference type="AlphaFoldDB" id="A0A1X1SZ52"/>
<reference evidence="3 6" key="2">
    <citation type="journal article" date="2019" name="Emerg. Microbes Infect.">
        <title>Comprehensive subspecies identification of 175 nontuberculous mycobacteria species based on 7547 genomic profiles.</title>
        <authorList>
            <person name="Matsumoto Y."/>
            <person name="Kinjo T."/>
            <person name="Motooka D."/>
            <person name="Nabeya D."/>
            <person name="Jung N."/>
            <person name="Uechi K."/>
            <person name="Horii T."/>
            <person name="Iida T."/>
            <person name="Fujita J."/>
            <person name="Nakamura S."/>
        </authorList>
    </citation>
    <scope>NUCLEOTIDE SEQUENCE [LARGE SCALE GENOMIC DNA]</scope>
    <source>
        <strain evidence="3 6">JCM 12405</strain>
    </source>
</reference>
<name>A0A1X1SZ52_9MYCO</name>
<dbReference type="InterPro" id="IPR037914">
    <property type="entry name" value="SpoVT-AbrB_sf"/>
</dbReference>
<evidence type="ECO:0000313" key="4">
    <source>
        <dbReference type="EMBL" id="ORV37010.1"/>
    </source>
</evidence>
<feature type="region of interest" description="Disordered" evidence="1">
    <location>
        <begin position="62"/>
        <end position="84"/>
    </location>
</feature>
<dbReference type="EMBL" id="AP022605">
    <property type="protein sequence ID" value="BBZ09681.1"/>
    <property type="molecule type" value="Genomic_DNA"/>
</dbReference>
<sequence>MAALDGPHRVSSKLQVRLPSRLAKQLHIDDGDYFYWRVSDDDPGILQLIPTEVVERRYSAGERLEAAERDVGQELSTDDRTSPG</sequence>
<evidence type="ECO:0000313" key="3">
    <source>
        <dbReference type="EMBL" id="BBZ09681.1"/>
    </source>
</evidence>
<proteinExistence type="predicted"/>
<evidence type="ECO:0000313" key="5">
    <source>
        <dbReference type="Proteomes" id="UP000193564"/>
    </source>
</evidence>
<evidence type="ECO:0000256" key="1">
    <source>
        <dbReference type="SAM" id="MobiDB-lite"/>
    </source>
</evidence>
<dbReference type="Proteomes" id="UP000193564">
    <property type="component" value="Unassembled WGS sequence"/>
</dbReference>
<dbReference type="SUPFAM" id="SSF89447">
    <property type="entry name" value="AbrB/MazE/MraZ-like"/>
    <property type="match status" value="1"/>
</dbReference>
<evidence type="ECO:0000259" key="2">
    <source>
        <dbReference type="SMART" id="SM00966"/>
    </source>
</evidence>
<dbReference type="Proteomes" id="UP000467201">
    <property type="component" value="Chromosome"/>
</dbReference>
<dbReference type="SMART" id="SM00966">
    <property type="entry name" value="SpoVT_AbrB"/>
    <property type="match status" value="1"/>
</dbReference>